<keyword evidence="2" id="KW-1185">Reference proteome</keyword>
<protein>
    <submittedName>
        <fullName evidence="1">Uncharacterized protein</fullName>
    </submittedName>
</protein>
<sequence length="60" mass="6983">MQITIEIDDHLAKAFMDFMSCSGEQQLEDWMFESKLSQAGYITCDYPGYKEKIVIKEVNL</sequence>
<evidence type="ECO:0000313" key="2">
    <source>
        <dbReference type="Proteomes" id="UP000240538"/>
    </source>
</evidence>
<name>A0A2I6PFN5_9CAUD</name>
<organism evidence="1 2">
    <name type="scientific">Proteus phage phiP4-3</name>
    <dbReference type="NCBI Taxonomy" id="2065203"/>
    <lineage>
        <taxon>Viruses</taxon>
        <taxon>Duplodnaviria</taxon>
        <taxon>Heunggongvirae</taxon>
        <taxon>Uroviricota</taxon>
        <taxon>Caudoviricetes</taxon>
        <taxon>Pantevenvirales</taxon>
        <taxon>Straboviridae</taxon>
        <taxon>Bragavirus</taxon>
        <taxon>Bragavirus p43</taxon>
    </lineage>
</organism>
<evidence type="ECO:0000313" key="1">
    <source>
        <dbReference type="EMBL" id="AUM58524.1"/>
    </source>
</evidence>
<dbReference type="Proteomes" id="UP000240538">
    <property type="component" value="Segment"/>
</dbReference>
<dbReference type="EMBL" id="MG696114">
    <property type="protein sequence ID" value="AUM58524.1"/>
    <property type="molecule type" value="Genomic_DNA"/>
</dbReference>
<reference evidence="1 2" key="1">
    <citation type="submission" date="2017-12" db="EMBL/GenBank/DDBJ databases">
        <title>Complete genome sequence and characterization of bacteriophage phiP4-3 infecting Proteus pennea.</title>
        <authorList>
            <person name="He Y."/>
            <person name="Yang H."/>
        </authorList>
    </citation>
    <scope>NUCLEOTIDE SEQUENCE [LARGE SCALE GENOMIC DNA]</scope>
</reference>
<gene>
    <name evidence="1" type="ORF">phiP43_166</name>
</gene>
<accession>A0A2I6PFN5</accession>
<proteinExistence type="predicted"/>